<keyword evidence="3" id="KW-1185">Reference proteome</keyword>
<accession>A0A4Y2NUH9</accession>
<evidence type="ECO:0000313" key="2">
    <source>
        <dbReference type="EMBL" id="GBN43255.1"/>
    </source>
</evidence>
<comment type="caution">
    <text evidence="2">The sequence shown here is derived from an EMBL/GenBank/DDBJ whole genome shotgun (WGS) entry which is preliminary data.</text>
</comment>
<reference evidence="2 3" key="1">
    <citation type="journal article" date="2019" name="Sci. Rep.">
        <title>Orb-weaving spider Araneus ventricosus genome elucidates the spidroin gene catalogue.</title>
        <authorList>
            <person name="Kono N."/>
            <person name="Nakamura H."/>
            <person name="Ohtoshi R."/>
            <person name="Moran D.A.P."/>
            <person name="Shinohara A."/>
            <person name="Yoshida Y."/>
            <person name="Fujiwara M."/>
            <person name="Mori M."/>
            <person name="Tomita M."/>
            <person name="Arakawa K."/>
        </authorList>
    </citation>
    <scope>NUCLEOTIDE SEQUENCE [LARGE SCALE GENOMIC DNA]</scope>
</reference>
<dbReference type="Proteomes" id="UP000499080">
    <property type="component" value="Unassembled WGS sequence"/>
</dbReference>
<protein>
    <submittedName>
        <fullName evidence="2">Uncharacterized protein</fullName>
    </submittedName>
</protein>
<organism evidence="2 3">
    <name type="scientific">Araneus ventricosus</name>
    <name type="common">Orbweaver spider</name>
    <name type="synonym">Epeira ventricosa</name>
    <dbReference type="NCBI Taxonomy" id="182803"/>
    <lineage>
        <taxon>Eukaryota</taxon>
        <taxon>Metazoa</taxon>
        <taxon>Ecdysozoa</taxon>
        <taxon>Arthropoda</taxon>
        <taxon>Chelicerata</taxon>
        <taxon>Arachnida</taxon>
        <taxon>Araneae</taxon>
        <taxon>Araneomorphae</taxon>
        <taxon>Entelegynae</taxon>
        <taxon>Araneoidea</taxon>
        <taxon>Araneidae</taxon>
        <taxon>Araneus</taxon>
    </lineage>
</organism>
<dbReference type="EMBL" id="BGPR01009944">
    <property type="protein sequence ID" value="GBN43255.1"/>
    <property type="molecule type" value="Genomic_DNA"/>
</dbReference>
<feature type="region of interest" description="Disordered" evidence="1">
    <location>
        <begin position="1"/>
        <end position="22"/>
    </location>
</feature>
<name>A0A4Y2NUH9_ARAVE</name>
<gene>
    <name evidence="2" type="ORF">AVEN_204968_1</name>
</gene>
<sequence length="88" mass="9543">MSDDDNKNSATETRPEITPPFLSASPLVTGRFVPGAPLGISTAVLSKLQDMGWPLARWGYCMSTKELVEAGLYAYKYGYALTNLRALG</sequence>
<proteinExistence type="predicted"/>
<evidence type="ECO:0000313" key="3">
    <source>
        <dbReference type="Proteomes" id="UP000499080"/>
    </source>
</evidence>
<evidence type="ECO:0000256" key="1">
    <source>
        <dbReference type="SAM" id="MobiDB-lite"/>
    </source>
</evidence>
<dbReference type="AlphaFoldDB" id="A0A4Y2NUH9"/>